<dbReference type="PATRIC" id="fig|28128.5.peg.2229"/>
<dbReference type="STRING" id="28128.HMPREF3226_02166"/>
<keyword evidence="2" id="KW-1185">Reference proteome</keyword>
<evidence type="ECO:0000313" key="2">
    <source>
        <dbReference type="Proteomes" id="UP000070533"/>
    </source>
</evidence>
<name>A0A133PXQ9_9BACT</name>
<comment type="caution">
    <text evidence="1">The sequence shown here is derived from an EMBL/GenBank/DDBJ whole genome shotgun (WGS) entry which is preliminary data.</text>
</comment>
<dbReference type="Proteomes" id="UP000070533">
    <property type="component" value="Unassembled WGS sequence"/>
</dbReference>
<accession>A0A133PXQ9</accession>
<reference evidence="2" key="1">
    <citation type="submission" date="2016-01" db="EMBL/GenBank/DDBJ databases">
        <authorList>
            <person name="Mitreva M."/>
            <person name="Pepin K.H."/>
            <person name="Mihindukulasuriya K.A."/>
            <person name="Fulton R."/>
            <person name="Fronick C."/>
            <person name="O'Laughlin M."/>
            <person name="Miner T."/>
            <person name="Herter B."/>
            <person name="Rosa B.A."/>
            <person name="Cordes M."/>
            <person name="Tomlinson C."/>
            <person name="Wollam A."/>
            <person name="Palsikar V.B."/>
            <person name="Mardis E.R."/>
            <person name="Wilson R.K."/>
        </authorList>
    </citation>
    <scope>NUCLEOTIDE SEQUENCE [LARGE SCALE GENOMIC DNA]</scope>
    <source>
        <strain evidence="2">MJR7716</strain>
    </source>
</reference>
<organism evidence="1 2">
    <name type="scientific">Prevotella corporis</name>
    <dbReference type="NCBI Taxonomy" id="28128"/>
    <lineage>
        <taxon>Bacteria</taxon>
        <taxon>Pseudomonadati</taxon>
        <taxon>Bacteroidota</taxon>
        <taxon>Bacteroidia</taxon>
        <taxon>Bacteroidales</taxon>
        <taxon>Prevotellaceae</taxon>
        <taxon>Prevotella</taxon>
    </lineage>
</organism>
<proteinExistence type="predicted"/>
<sequence length="77" mass="8967">MSITKLLSKSTKIYTNVLHSLHKSVVFLLFTSKLPKSVIEQENELIIFASAMNKLLLIEENGRYSPKHLYKQKYIKQ</sequence>
<gene>
    <name evidence="1" type="ORF">HMPREF3226_02166</name>
</gene>
<dbReference type="EMBL" id="LRQG01000196">
    <property type="protein sequence ID" value="KXA34791.1"/>
    <property type="molecule type" value="Genomic_DNA"/>
</dbReference>
<evidence type="ECO:0000313" key="1">
    <source>
        <dbReference type="EMBL" id="KXA34791.1"/>
    </source>
</evidence>
<protein>
    <submittedName>
        <fullName evidence="1">Uncharacterized protein</fullName>
    </submittedName>
</protein>
<dbReference type="AlphaFoldDB" id="A0A133PXQ9"/>